<comment type="caution">
    <text evidence="1">The sequence shown here is derived from an EMBL/GenBank/DDBJ whole genome shotgun (WGS) entry which is preliminary data.</text>
</comment>
<sequence length="51" mass="5933">MSSVSFRSSRPDGWVQPRPYSDASYRMMKYGKIQPMEKPGLMARFFGRRSA</sequence>
<accession>A0A369Q6Y2</accession>
<reference evidence="1 2" key="1">
    <citation type="submission" date="2018-04" db="EMBL/GenBank/DDBJ databases">
        <title>Altererythrobacter sp. HME9302 genome sequencing and assembly.</title>
        <authorList>
            <person name="Kang H."/>
            <person name="Kim H."/>
            <person name="Joh K."/>
        </authorList>
    </citation>
    <scope>NUCLEOTIDE SEQUENCE [LARGE SCALE GENOMIC DNA]</scope>
    <source>
        <strain evidence="1 2">HME9302</strain>
    </source>
</reference>
<organism evidence="1 2">
    <name type="scientific">Alteripontixanthobacter maritimus</name>
    <dbReference type="NCBI Taxonomy" id="2161824"/>
    <lineage>
        <taxon>Bacteria</taxon>
        <taxon>Pseudomonadati</taxon>
        <taxon>Pseudomonadota</taxon>
        <taxon>Alphaproteobacteria</taxon>
        <taxon>Sphingomonadales</taxon>
        <taxon>Erythrobacteraceae</taxon>
        <taxon>Alteripontixanthobacter</taxon>
    </lineage>
</organism>
<evidence type="ECO:0000313" key="2">
    <source>
        <dbReference type="Proteomes" id="UP000253727"/>
    </source>
</evidence>
<gene>
    <name evidence="1" type="ORF">HME9302_01826</name>
</gene>
<keyword evidence="2" id="KW-1185">Reference proteome</keyword>
<dbReference type="Proteomes" id="UP000253727">
    <property type="component" value="Unassembled WGS sequence"/>
</dbReference>
<protein>
    <submittedName>
        <fullName evidence="1">Uncharacterized protein</fullName>
    </submittedName>
</protein>
<dbReference type="EMBL" id="QBKA01000002">
    <property type="protein sequence ID" value="RDC60613.1"/>
    <property type="molecule type" value="Genomic_DNA"/>
</dbReference>
<dbReference type="AlphaFoldDB" id="A0A369Q6Y2"/>
<evidence type="ECO:0000313" key="1">
    <source>
        <dbReference type="EMBL" id="RDC60613.1"/>
    </source>
</evidence>
<name>A0A369Q6Y2_9SPHN</name>
<proteinExistence type="predicted"/>